<evidence type="ECO:0000313" key="1">
    <source>
        <dbReference type="EMBL" id="KAJ1110791.1"/>
    </source>
</evidence>
<keyword evidence="2" id="KW-1185">Reference proteome</keyword>
<evidence type="ECO:0000313" key="2">
    <source>
        <dbReference type="Proteomes" id="UP001066276"/>
    </source>
</evidence>
<protein>
    <submittedName>
        <fullName evidence="1">Uncharacterized protein</fullName>
    </submittedName>
</protein>
<accession>A0AAV7N433</accession>
<comment type="caution">
    <text evidence="1">The sequence shown here is derived from an EMBL/GenBank/DDBJ whole genome shotgun (WGS) entry which is preliminary data.</text>
</comment>
<reference evidence="1" key="1">
    <citation type="journal article" date="2022" name="bioRxiv">
        <title>Sequencing and chromosome-scale assembly of the giantPleurodeles waltlgenome.</title>
        <authorList>
            <person name="Brown T."/>
            <person name="Elewa A."/>
            <person name="Iarovenko S."/>
            <person name="Subramanian E."/>
            <person name="Araus A.J."/>
            <person name="Petzold A."/>
            <person name="Susuki M."/>
            <person name="Suzuki K.-i.T."/>
            <person name="Hayashi T."/>
            <person name="Toyoda A."/>
            <person name="Oliveira C."/>
            <person name="Osipova E."/>
            <person name="Leigh N.D."/>
            <person name="Simon A."/>
            <person name="Yun M.H."/>
        </authorList>
    </citation>
    <scope>NUCLEOTIDE SEQUENCE</scope>
    <source>
        <strain evidence="1">20211129_DDA</strain>
        <tissue evidence="1">Liver</tissue>
    </source>
</reference>
<dbReference type="Proteomes" id="UP001066276">
    <property type="component" value="Chromosome 9"/>
</dbReference>
<name>A0AAV7N433_PLEWA</name>
<organism evidence="1 2">
    <name type="scientific">Pleurodeles waltl</name>
    <name type="common">Iberian ribbed newt</name>
    <dbReference type="NCBI Taxonomy" id="8319"/>
    <lineage>
        <taxon>Eukaryota</taxon>
        <taxon>Metazoa</taxon>
        <taxon>Chordata</taxon>
        <taxon>Craniata</taxon>
        <taxon>Vertebrata</taxon>
        <taxon>Euteleostomi</taxon>
        <taxon>Amphibia</taxon>
        <taxon>Batrachia</taxon>
        <taxon>Caudata</taxon>
        <taxon>Salamandroidea</taxon>
        <taxon>Salamandridae</taxon>
        <taxon>Pleurodelinae</taxon>
        <taxon>Pleurodeles</taxon>
    </lineage>
</organism>
<dbReference type="AlphaFoldDB" id="A0AAV7N433"/>
<proteinExistence type="predicted"/>
<sequence length="116" mass="12485">MASYLISGRAAEIRIRARIRAGMRRGARTSLPIVKPFVNIIAVPFPTNIAKLTALETPLAAWSRKCRSLEYMTRGSGLHEELRTSCRVQGGRAGRLHQGAVTELGQGVVTPTAGAS</sequence>
<dbReference type="EMBL" id="JANPWB010000013">
    <property type="protein sequence ID" value="KAJ1110791.1"/>
    <property type="molecule type" value="Genomic_DNA"/>
</dbReference>
<gene>
    <name evidence="1" type="ORF">NDU88_008137</name>
</gene>